<evidence type="ECO:0000313" key="2">
    <source>
        <dbReference type="EMBL" id="SPF35904.1"/>
    </source>
</evidence>
<proteinExistence type="predicted"/>
<name>A0A2U3K8B0_9BACT</name>
<organism evidence="2 3">
    <name type="scientific">Candidatus Sulfotelmatobacter kueseliae</name>
    <dbReference type="NCBI Taxonomy" id="2042962"/>
    <lineage>
        <taxon>Bacteria</taxon>
        <taxon>Pseudomonadati</taxon>
        <taxon>Acidobacteriota</taxon>
        <taxon>Terriglobia</taxon>
        <taxon>Terriglobales</taxon>
        <taxon>Candidatus Korobacteraceae</taxon>
        <taxon>Candidatus Sulfotelmatobacter</taxon>
    </lineage>
</organism>
<dbReference type="Proteomes" id="UP000238701">
    <property type="component" value="Unassembled WGS sequence"/>
</dbReference>
<feature type="compositionally biased region" description="Basic and acidic residues" evidence="1">
    <location>
        <begin position="1"/>
        <end position="11"/>
    </location>
</feature>
<dbReference type="EMBL" id="OMOD01000054">
    <property type="protein sequence ID" value="SPF35904.1"/>
    <property type="molecule type" value="Genomic_DNA"/>
</dbReference>
<reference evidence="3" key="1">
    <citation type="submission" date="2018-02" db="EMBL/GenBank/DDBJ databases">
        <authorList>
            <person name="Hausmann B."/>
        </authorList>
    </citation>
    <scope>NUCLEOTIDE SEQUENCE [LARGE SCALE GENOMIC DNA]</scope>
    <source>
        <strain evidence="3">Peat soil MAG SbA1</strain>
    </source>
</reference>
<accession>A0A2U3K8B0</accession>
<evidence type="ECO:0000256" key="1">
    <source>
        <dbReference type="SAM" id="MobiDB-lite"/>
    </source>
</evidence>
<sequence>MLADRIDRDGISTDAGSGRMNYSLSASPQGGSHIHATISKNGQKPTTEIPEAI</sequence>
<dbReference type="AlphaFoldDB" id="A0A2U3K8B0"/>
<feature type="compositionally biased region" description="Polar residues" evidence="1">
    <location>
        <begin position="20"/>
        <end position="30"/>
    </location>
</feature>
<gene>
    <name evidence="2" type="ORF">SBA1_1470018</name>
</gene>
<evidence type="ECO:0000313" key="3">
    <source>
        <dbReference type="Proteomes" id="UP000238701"/>
    </source>
</evidence>
<feature type="region of interest" description="Disordered" evidence="1">
    <location>
        <begin position="1"/>
        <end position="53"/>
    </location>
</feature>
<protein>
    <submittedName>
        <fullName evidence="2">Uncharacterized protein</fullName>
    </submittedName>
</protein>